<accession>A0A930UXN5</accession>
<dbReference type="RefSeq" id="WP_194504043.1">
    <property type="nucleotide sequence ID" value="NZ_JADIVZ010000007.1"/>
</dbReference>
<dbReference type="Pfam" id="PF00106">
    <property type="entry name" value="adh_short"/>
    <property type="match status" value="1"/>
</dbReference>
<evidence type="ECO:0000313" key="4">
    <source>
        <dbReference type="Proteomes" id="UP000656804"/>
    </source>
</evidence>
<comment type="caution">
    <text evidence="3">The sequence shown here is derived from an EMBL/GenBank/DDBJ whole genome shotgun (WGS) entry which is preliminary data.</text>
</comment>
<protein>
    <submittedName>
        <fullName evidence="3">SDR family oxidoreductase</fullName>
    </submittedName>
</protein>
<name>A0A930UXN5_9ACTN</name>
<comment type="similarity">
    <text evidence="1">Belongs to the short-chain dehydrogenases/reductases (SDR) family.</text>
</comment>
<evidence type="ECO:0000256" key="1">
    <source>
        <dbReference type="ARBA" id="ARBA00006484"/>
    </source>
</evidence>
<keyword evidence="2" id="KW-0560">Oxidoreductase</keyword>
<keyword evidence="4" id="KW-1185">Reference proteome</keyword>
<dbReference type="Gene3D" id="3.40.50.720">
    <property type="entry name" value="NAD(P)-binding Rossmann-like Domain"/>
    <property type="match status" value="1"/>
</dbReference>
<organism evidence="3 4">
    <name type="scientific">Nocardioides acrostichi</name>
    <dbReference type="NCBI Taxonomy" id="2784339"/>
    <lineage>
        <taxon>Bacteria</taxon>
        <taxon>Bacillati</taxon>
        <taxon>Actinomycetota</taxon>
        <taxon>Actinomycetes</taxon>
        <taxon>Propionibacteriales</taxon>
        <taxon>Nocardioidaceae</taxon>
        <taxon>Nocardioides</taxon>
    </lineage>
</organism>
<dbReference type="GO" id="GO:0016616">
    <property type="term" value="F:oxidoreductase activity, acting on the CH-OH group of donors, NAD or NADP as acceptor"/>
    <property type="evidence" value="ECO:0007669"/>
    <property type="project" value="TreeGrafter"/>
</dbReference>
<dbReference type="Proteomes" id="UP000656804">
    <property type="component" value="Unassembled WGS sequence"/>
</dbReference>
<dbReference type="PANTHER" id="PTHR42760:SF133">
    <property type="entry name" value="3-OXOACYL-[ACYL-CARRIER-PROTEIN] REDUCTASE"/>
    <property type="match status" value="1"/>
</dbReference>
<dbReference type="AlphaFoldDB" id="A0A930UXN5"/>
<dbReference type="SUPFAM" id="SSF51735">
    <property type="entry name" value="NAD(P)-binding Rossmann-fold domains"/>
    <property type="match status" value="1"/>
</dbReference>
<proteinExistence type="inferred from homology"/>
<gene>
    <name evidence="3" type="ORF">ISG29_13860</name>
</gene>
<sequence length="289" mass="29589">MSQPDPQPLAGRSVVLTGSSRGIGLEVARAYAAAGAAVVVNGRDPDAVREAAASIGDLALPVAGSAADPKIVALMVDAARSAGDLATLVCVAGTAEPEGSSILDVSVDDWHELIDAHLTSTFLACRAVAPVLVERGGGSIVTTTSHAFTGSYGGTGYAAGKGGVVSLTYALAAELREHGVRVNSVSPGATTRLSTGSAYEEQIERLHRRGLLDDMTKLGALDPGSAAHAAALYLYLGTDAAADLTGQVLVAAGGYLGRFPHPAESMITWRDHHVEPPYTLEEVHAHLHA</sequence>
<evidence type="ECO:0000256" key="2">
    <source>
        <dbReference type="ARBA" id="ARBA00023002"/>
    </source>
</evidence>
<evidence type="ECO:0000313" key="3">
    <source>
        <dbReference type="EMBL" id="MBF4162778.1"/>
    </source>
</evidence>
<dbReference type="EMBL" id="JADIVZ010000007">
    <property type="protein sequence ID" value="MBF4162778.1"/>
    <property type="molecule type" value="Genomic_DNA"/>
</dbReference>
<dbReference type="PRINTS" id="PR00081">
    <property type="entry name" value="GDHRDH"/>
</dbReference>
<dbReference type="InterPro" id="IPR002347">
    <property type="entry name" value="SDR_fam"/>
</dbReference>
<dbReference type="PANTHER" id="PTHR42760">
    <property type="entry name" value="SHORT-CHAIN DEHYDROGENASES/REDUCTASES FAMILY MEMBER"/>
    <property type="match status" value="1"/>
</dbReference>
<reference evidence="3" key="1">
    <citation type="submission" date="2020-11" db="EMBL/GenBank/DDBJ databases">
        <title>Nocardioides sp. CBS4Y-1, whole genome shotgun sequence.</title>
        <authorList>
            <person name="Tuo L."/>
        </authorList>
    </citation>
    <scope>NUCLEOTIDE SEQUENCE</scope>
    <source>
        <strain evidence="3">CBS4Y-1</strain>
    </source>
</reference>
<dbReference type="CDD" id="cd05233">
    <property type="entry name" value="SDR_c"/>
    <property type="match status" value="1"/>
</dbReference>
<dbReference type="InterPro" id="IPR036291">
    <property type="entry name" value="NAD(P)-bd_dom_sf"/>
</dbReference>